<evidence type="ECO:0000313" key="3">
    <source>
        <dbReference type="Proteomes" id="UP000287033"/>
    </source>
</evidence>
<feature type="transmembrane region" description="Helical" evidence="1">
    <location>
        <begin position="6"/>
        <end position="23"/>
    </location>
</feature>
<proteinExistence type="predicted"/>
<dbReference type="EMBL" id="BEZZ01161058">
    <property type="protein sequence ID" value="GCC45788.1"/>
    <property type="molecule type" value="Genomic_DNA"/>
</dbReference>
<sequence>PLRIVVIVVSVVVTWILGTALLGQGNGLTKLPQLLGGYQAVPTL</sequence>
<keyword evidence="1" id="KW-0812">Transmembrane</keyword>
<keyword evidence="1" id="KW-0472">Membrane</keyword>
<name>A0A401TT20_CHIPU</name>
<dbReference type="AlphaFoldDB" id="A0A401TT20"/>
<evidence type="ECO:0000256" key="1">
    <source>
        <dbReference type="SAM" id="Phobius"/>
    </source>
</evidence>
<evidence type="ECO:0000313" key="2">
    <source>
        <dbReference type="EMBL" id="GCC45788.1"/>
    </source>
</evidence>
<dbReference type="Proteomes" id="UP000287033">
    <property type="component" value="Unassembled WGS sequence"/>
</dbReference>
<organism evidence="2 3">
    <name type="scientific">Chiloscyllium punctatum</name>
    <name type="common">Brownbanded bambooshark</name>
    <name type="synonym">Hemiscyllium punctatum</name>
    <dbReference type="NCBI Taxonomy" id="137246"/>
    <lineage>
        <taxon>Eukaryota</taxon>
        <taxon>Metazoa</taxon>
        <taxon>Chordata</taxon>
        <taxon>Craniata</taxon>
        <taxon>Vertebrata</taxon>
        <taxon>Chondrichthyes</taxon>
        <taxon>Elasmobranchii</taxon>
        <taxon>Galeomorphii</taxon>
        <taxon>Galeoidea</taxon>
        <taxon>Orectolobiformes</taxon>
        <taxon>Hemiscylliidae</taxon>
        <taxon>Chiloscyllium</taxon>
    </lineage>
</organism>
<comment type="caution">
    <text evidence="2">The sequence shown here is derived from an EMBL/GenBank/DDBJ whole genome shotgun (WGS) entry which is preliminary data.</text>
</comment>
<feature type="non-terminal residue" evidence="2">
    <location>
        <position position="1"/>
    </location>
</feature>
<reference evidence="2 3" key="1">
    <citation type="journal article" date="2018" name="Nat. Ecol. Evol.">
        <title>Shark genomes provide insights into elasmobranch evolution and the origin of vertebrates.</title>
        <authorList>
            <person name="Hara Y"/>
            <person name="Yamaguchi K"/>
            <person name="Onimaru K"/>
            <person name="Kadota M"/>
            <person name="Koyanagi M"/>
            <person name="Keeley SD"/>
            <person name="Tatsumi K"/>
            <person name="Tanaka K"/>
            <person name="Motone F"/>
            <person name="Kageyama Y"/>
            <person name="Nozu R"/>
            <person name="Adachi N"/>
            <person name="Nishimura O"/>
            <person name="Nakagawa R"/>
            <person name="Tanegashima C"/>
            <person name="Kiyatake I"/>
            <person name="Matsumoto R"/>
            <person name="Murakumo K"/>
            <person name="Nishida K"/>
            <person name="Terakita A"/>
            <person name="Kuratani S"/>
            <person name="Sato K"/>
            <person name="Hyodo S Kuraku.S."/>
        </authorList>
    </citation>
    <scope>NUCLEOTIDE SEQUENCE [LARGE SCALE GENOMIC DNA]</scope>
</reference>
<keyword evidence="1" id="KW-1133">Transmembrane helix</keyword>
<gene>
    <name evidence="2" type="ORF">chiPu_0029596</name>
</gene>
<feature type="non-terminal residue" evidence="2">
    <location>
        <position position="44"/>
    </location>
</feature>
<accession>A0A401TT20</accession>
<protein>
    <submittedName>
        <fullName evidence="2">Uncharacterized protein</fullName>
    </submittedName>
</protein>
<keyword evidence="3" id="KW-1185">Reference proteome</keyword>